<gene>
    <name evidence="2" type="ORF">OPS25_03895</name>
</gene>
<dbReference type="Proteomes" id="UP001142810">
    <property type="component" value="Unassembled WGS sequence"/>
</dbReference>
<reference evidence="2" key="1">
    <citation type="submission" date="2022-11" db="EMBL/GenBank/DDBJ databases">
        <title>Alteromonas sp. nov., isolated from sea water of the Qingdao.</title>
        <authorList>
            <person name="Wang Q."/>
        </authorList>
    </citation>
    <scope>NUCLEOTIDE SEQUENCE</scope>
    <source>
        <strain evidence="2">ASW11-7</strain>
    </source>
</reference>
<evidence type="ECO:0000256" key="1">
    <source>
        <dbReference type="SAM" id="Phobius"/>
    </source>
</evidence>
<protein>
    <submittedName>
        <fullName evidence="2">DUF2802 domain-containing protein</fullName>
    </submittedName>
</protein>
<keyword evidence="1" id="KW-0472">Membrane</keyword>
<dbReference type="EMBL" id="JAPFRD010000005">
    <property type="protein sequence ID" value="MCW8107648.1"/>
    <property type="molecule type" value="Genomic_DNA"/>
</dbReference>
<dbReference type="InterPro" id="IPR021244">
    <property type="entry name" value="DUF2802"/>
</dbReference>
<dbReference type="RefSeq" id="WP_265616351.1">
    <property type="nucleotide sequence ID" value="NZ_JAPFRD010000005.1"/>
</dbReference>
<proteinExistence type="predicted"/>
<name>A0ABT3P4E2_9ALTE</name>
<evidence type="ECO:0000313" key="2">
    <source>
        <dbReference type="EMBL" id="MCW8107648.1"/>
    </source>
</evidence>
<keyword evidence="1" id="KW-0812">Transmembrane</keyword>
<feature type="transmembrane region" description="Helical" evidence="1">
    <location>
        <begin position="12"/>
        <end position="33"/>
    </location>
</feature>
<dbReference type="Pfam" id="PF10975">
    <property type="entry name" value="DUF2802"/>
    <property type="match status" value="1"/>
</dbReference>
<accession>A0ABT3P4E2</accession>
<evidence type="ECO:0000313" key="3">
    <source>
        <dbReference type="Proteomes" id="UP001142810"/>
    </source>
</evidence>
<sequence>MNNYKNIMDEKYLVAAAIALLLIMILSIGLYSLRQISALKKKLSVLENTYQSSGADFHASIQSLDHQINESREREVVLGKHQTDLQVSLTHLENQLRELKQQDPSLRLYHRATELVKQGASLEEIIQSCDIPRAEAELLISMHRK</sequence>
<organism evidence="2 3">
    <name type="scientific">Alteromonas aquimaris</name>
    <dbReference type="NCBI Taxonomy" id="2998417"/>
    <lineage>
        <taxon>Bacteria</taxon>
        <taxon>Pseudomonadati</taxon>
        <taxon>Pseudomonadota</taxon>
        <taxon>Gammaproteobacteria</taxon>
        <taxon>Alteromonadales</taxon>
        <taxon>Alteromonadaceae</taxon>
        <taxon>Alteromonas/Salinimonas group</taxon>
        <taxon>Alteromonas</taxon>
    </lineage>
</organism>
<comment type="caution">
    <text evidence="2">The sequence shown here is derived from an EMBL/GenBank/DDBJ whole genome shotgun (WGS) entry which is preliminary data.</text>
</comment>
<keyword evidence="1" id="KW-1133">Transmembrane helix</keyword>
<keyword evidence="3" id="KW-1185">Reference proteome</keyword>